<keyword evidence="1" id="KW-0175">Coiled coil</keyword>
<reference evidence="4 5" key="1">
    <citation type="submission" date="2021-01" db="EMBL/GenBank/DDBJ databases">
        <title>Whole genome shotgun sequence of Cellulomonas oligotrophica NBRC 109435.</title>
        <authorList>
            <person name="Komaki H."/>
            <person name="Tamura T."/>
        </authorList>
    </citation>
    <scope>NUCLEOTIDE SEQUENCE [LARGE SCALE GENOMIC DNA]</scope>
    <source>
        <strain evidence="4 5">NBRC 109435</strain>
    </source>
</reference>
<dbReference type="InterPro" id="IPR009045">
    <property type="entry name" value="Zn_M74/Hedgehog-like"/>
</dbReference>
<dbReference type="CDD" id="cd14814">
    <property type="entry name" value="Peptidase_M15"/>
    <property type="match status" value="1"/>
</dbReference>
<feature type="compositionally biased region" description="Low complexity" evidence="2">
    <location>
        <begin position="141"/>
        <end position="164"/>
    </location>
</feature>
<gene>
    <name evidence="4" type="ORF">Col01nite_12720</name>
</gene>
<dbReference type="SUPFAM" id="SSF55166">
    <property type="entry name" value="Hedgehog/DD-peptidase"/>
    <property type="match status" value="1"/>
</dbReference>
<dbReference type="Pfam" id="PF02557">
    <property type="entry name" value="VanY"/>
    <property type="match status" value="1"/>
</dbReference>
<evidence type="ECO:0000313" key="5">
    <source>
        <dbReference type="Proteomes" id="UP000618382"/>
    </source>
</evidence>
<dbReference type="Gene3D" id="3.30.1380.10">
    <property type="match status" value="1"/>
</dbReference>
<name>A0ABQ4D8Q0_9CELL</name>
<dbReference type="InterPro" id="IPR052179">
    <property type="entry name" value="DD-CPase-like"/>
</dbReference>
<accession>A0ABQ4D8Q0</accession>
<dbReference type="PANTHER" id="PTHR34385">
    <property type="entry name" value="D-ALANYL-D-ALANINE CARBOXYPEPTIDASE"/>
    <property type="match status" value="1"/>
</dbReference>
<organism evidence="4 5">
    <name type="scientific">Cellulomonas oligotrophica</name>
    <dbReference type="NCBI Taxonomy" id="931536"/>
    <lineage>
        <taxon>Bacteria</taxon>
        <taxon>Bacillati</taxon>
        <taxon>Actinomycetota</taxon>
        <taxon>Actinomycetes</taxon>
        <taxon>Micrococcales</taxon>
        <taxon>Cellulomonadaceae</taxon>
        <taxon>Cellulomonas</taxon>
    </lineage>
</organism>
<feature type="domain" description="D-alanyl-D-alanine carboxypeptidase-like core" evidence="3">
    <location>
        <begin position="278"/>
        <end position="387"/>
    </location>
</feature>
<dbReference type="Proteomes" id="UP000618382">
    <property type="component" value="Unassembled WGS sequence"/>
</dbReference>
<protein>
    <recommendedName>
        <fullName evidence="3">D-alanyl-D-alanine carboxypeptidase-like core domain-containing protein</fullName>
    </recommendedName>
</protein>
<keyword evidence="5" id="KW-1185">Reference proteome</keyword>
<evidence type="ECO:0000259" key="3">
    <source>
        <dbReference type="Pfam" id="PF02557"/>
    </source>
</evidence>
<evidence type="ECO:0000256" key="2">
    <source>
        <dbReference type="SAM" id="MobiDB-lite"/>
    </source>
</evidence>
<proteinExistence type="predicted"/>
<dbReference type="PANTHER" id="PTHR34385:SF1">
    <property type="entry name" value="PEPTIDOGLYCAN L-ALANYL-D-GLUTAMATE ENDOPEPTIDASE CWLK"/>
    <property type="match status" value="1"/>
</dbReference>
<feature type="region of interest" description="Disordered" evidence="2">
    <location>
        <begin position="130"/>
        <end position="171"/>
    </location>
</feature>
<dbReference type="EMBL" id="BONN01000003">
    <property type="protein sequence ID" value="GIG32113.1"/>
    <property type="molecule type" value="Genomic_DNA"/>
</dbReference>
<evidence type="ECO:0000313" key="4">
    <source>
        <dbReference type="EMBL" id="GIG32113.1"/>
    </source>
</evidence>
<comment type="caution">
    <text evidence="4">The sequence shown here is derived from an EMBL/GenBank/DDBJ whole genome shotgun (WGS) entry which is preliminary data.</text>
</comment>
<sequence>MLPYLGKMTRVPTRVAQGGVALGLMLSTGAVVVTADADETTTVAPETVDTLARAVAQNQGDAYIAMLQNRAVDAASSVIVTASDVRADAEEAAVPADALAELDAATAELEAALAAVGATSTLDEVVDRTASASRSVDRSTDAPAAEPTAAADPAGTTVADAPAASTGSVTSDAATAVALPSTVEDPETSELLAALDRVTQAAAEVRTSTQEAVEAAAAQKAAEEAAAQKAAEEAAAQKAAEEAAEAQRAAWKASLLGYDNGYIPDSALCSPSFDGSVRLRCDAAEALEALDAAFFARFGAHLTVSDSYRSYSAQVACRAAKGSLCALPGTSNHGMGLAVDLGGNVQSFGTAQHDWMLANASAYDWELPSWARITGSKPEPWHWEYIG</sequence>
<feature type="coiled-coil region" evidence="1">
    <location>
        <begin position="213"/>
        <end position="249"/>
    </location>
</feature>
<dbReference type="InterPro" id="IPR003709">
    <property type="entry name" value="VanY-like_core_dom"/>
</dbReference>
<evidence type="ECO:0000256" key="1">
    <source>
        <dbReference type="SAM" id="Coils"/>
    </source>
</evidence>